<comment type="caution">
    <text evidence="1">The sequence shown here is derived from an EMBL/GenBank/DDBJ whole genome shotgun (WGS) entry which is preliminary data.</text>
</comment>
<sequence length="125" mass="14323">MAFVFDFYRNVVDDTKSSFINSAVTSSFNLITESVGNFFMDCHKSIKETIENVQYQIIYSSVTYLLKFISFNSSFRDNVALFITSVIIGLRNGTWFALKNGFMAILLQKVYNVLDPMIILSKLIK</sequence>
<dbReference type="Proteomes" id="UP000192501">
    <property type="component" value="Unassembled WGS sequence"/>
</dbReference>
<organism evidence="1 2">
    <name type="scientific">Hepatospora eriocheir</name>
    <dbReference type="NCBI Taxonomy" id="1081669"/>
    <lineage>
        <taxon>Eukaryota</taxon>
        <taxon>Fungi</taxon>
        <taxon>Fungi incertae sedis</taxon>
        <taxon>Microsporidia</taxon>
        <taxon>Hepatosporidae</taxon>
        <taxon>Hepatospora</taxon>
    </lineage>
</organism>
<accession>A0A1X0QG66</accession>
<dbReference type="EMBL" id="LTAI01000460">
    <property type="protein sequence ID" value="ORD98756.1"/>
    <property type="molecule type" value="Genomic_DNA"/>
</dbReference>
<name>A0A1X0QG66_9MICR</name>
<proteinExistence type="predicted"/>
<evidence type="ECO:0000313" key="2">
    <source>
        <dbReference type="Proteomes" id="UP000192501"/>
    </source>
</evidence>
<gene>
    <name evidence="1" type="ORF">A0H76_1960</name>
</gene>
<dbReference type="VEuPathDB" id="MicrosporidiaDB:HERIO_208"/>
<protein>
    <submittedName>
        <fullName evidence="1">Uncharacterized protein</fullName>
    </submittedName>
</protein>
<dbReference type="AlphaFoldDB" id="A0A1X0QG66"/>
<evidence type="ECO:0000313" key="1">
    <source>
        <dbReference type="EMBL" id="ORD98756.1"/>
    </source>
</evidence>
<dbReference type="VEuPathDB" id="MicrosporidiaDB:A0H76_1960"/>
<reference evidence="1 2" key="1">
    <citation type="journal article" date="2017" name="Environ. Microbiol.">
        <title>Decay of the glycolytic pathway and adaptation to intranuclear parasitism within Enterocytozoonidae microsporidia.</title>
        <authorList>
            <person name="Wiredu Boakye D."/>
            <person name="Jaroenlak P."/>
            <person name="Prachumwat A."/>
            <person name="Williams T.A."/>
            <person name="Bateman K.S."/>
            <person name="Itsathitphaisarn O."/>
            <person name="Sritunyalucksana K."/>
            <person name="Paszkiewicz K.H."/>
            <person name="Moore K.A."/>
            <person name="Stentiford G.D."/>
            <person name="Williams B.A."/>
        </authorList>
    </citation>
    <scope>NUCLEOTIDE SEQUENCE [LARGE SCALE GENOMIC DNA]</scope>
    <source>
        <strain evidence="2">canceri</strain>
    </source>
</reference>